<organism evidence="1 2">
    <name type="scientific">Spiromyces aspiralis</name>
    <dbReference type="NCBI Taxonomy" id="68401"/>
    <lineage>
        <taxon>Eukaryota</taxon>
        <taxon>Fungi</taxon>
        <taxon>Fungi incertae sedis</taxon>
        <taxon>Zoopagomycota</taxon>
        <taxon>Kickxellomycotina</taxon>
        <taxon>Kickxellomycetes</taxon>
        <taxon>Kickxellales</taxon>
        <taxon>Kickxellaceae</taxon>
        <taxon>Spiromyces</taxon>
    </lineage>
</organism>
<dbReference type="Proteomes" id="UP001145114">
    <property type="component" value="Unassembled WGS sequence"/>
</dbReference>
<sequence length="224" mass="26031">FCRVSKAYIEDKYQSNPYVDVGRSRRQRSAIPERSKFCFFLMEDIIRSYAEHINRILFIDYESEDALELLRSQHVDLAAVRALVAKIIERLPRIHVTVAGHHLTTLMDTVVNTVNEMVQLEISPECYRLFDVMIRQLKAQITFVLCHYWEEDARYLHIHERWKLTYGTSTWPTEFAYPRTVGTDTRDGTGFDVASSIASTNLMAVFLKAQQMVIDQLSLVSKSM</sequence>
<evidence type="ECO:0000313" key="2">
    <source>
        <dbReference type="Proteomes" id="UP001145114"/>
    </source>
</evidence>
<evidence type="ECO:0000313" key="1">
    <source>
        <dbReference type="EMBL" id="KAJ1672485.1"/>
    </source>
</evidence>
<proteinExistence type="predicted"/>
<feature type="non-terminal residue" evidence="1">
    <location>
        <position position="224"/>
    </location>
</feature>
<feature type="non-terminal residue" evidence="1">
    <location>
        <position position="1"/>
    </location>
</feature>
<gene>
    <name evidence="1" type="ORF">EV182_007085</name>
</gene>
<keyword evidence="2" id="KW-1185">Reference proteome</keyword>
<comment type="caution">
    <text evidence="1">The sequence shown here is derived from an EMBL/GenBank/DDBJ whole genome shotgun (WGS) entry which is preliminary data.</text>
</comment>
<protein>
    <submittedName>
        <fullName evidence="1">Uncharacterized protein</fullName>
    </submittedName>
</protein>
<name>A0ACC1H7Z0_9FUNG</name>
<accession>A0ACC1H7Z0</accession>
<reference evidence="1" key="1">
    <citation type="submission" date="2022-06" db="EMBL/GenBank/DDBJ databases">
        <title>Phylogenomic reconstructions and comparative analyses of Kickxellomycotina fungi.</title>
        <authorList>
            <person name="Reynolds N.K."/>
            <person name="Stajich J.E."/>
            <person name="Barry K."/>
            <person name="Grigoriev I.V."/>
            <person name="Crous P."/>
            <person name="Smith M.E."/>
        </authorList>
    </citation>
    <scope>NUCLEOTIDE SEQUENCE</scope>
    <source>
        <strain evidence="1">RSA 2271</strain>
    </source>
</reference>
<dbReference type="EMBL" id="JAMZIH010008311">
    <property type="protein sequence ID" value="KAJ1672485.1"/>
    <property type="molecule type" value="Genomic_DNA"/>
</dbReference>